<dbReference type="FunFam" id="1.10.510.10:FF:000021">
    <property type="entry name" value="Serine/threonine protein kinase"/>
    <property type="match status" value="1"/>
</dbReference>
<gene>
    <name evidence="9" type="ORF">NG895_26175</name>
</gene>
<dbReference type="GO" id="GO:0004674">
    <property type="term" value="F:protein serine/threonine kinase activity"/>
    <property type="evidence" value="ECO:0007669"/>
    <property type="project" value="UniProtKB-KW"/>
</dbReference>
<dbReference type="PROSITE" id="PS00108">
    <property type="entry name" value="PROTEIN_KINASE_ST"/>
    <property type="match status" value="1"/>
</dbReference>
<keyword evidence="10" id="KW-1185">Reference proteome</keyword>
<evidence type="ECO:0000256" key="2">
    <source>
        <dbReference type="ARBA" id="ARBA00022527"/>
    </source>
</evidence>
<evidence type="ECO:0000256" key="4">
    <source>
        <dbReference type="ARBA" id="ARBA00022741"/>
    </source>
</evidence>
<dbReference type="Gene3D" id="3.30.200.20">
    <property type="entry name" value="Phosphorylase Kinase, domain 1"/>
    <property type="match status" value="1"/>
</dbReference>
<evidence type="ECO:0000256" key="6">
    <source>
        <dbReference type="ARBA" id="ARBA00022840"/>
    </source>
</evidence>
<dbReference type="InterPro" id="IPR017441">
    <property type="entry name" value="Protein_kinase_ATP_BS"/>
</dbReference>
<dbReference type="PANTHER" id="PTHR43289">
    <property type="entry name" value="MITOGEN-ACTIVATED PROTEIN KINASE KINASE KINASE 20-RELATED"/>
    <property type="match status" value="1"/>
</dbReference>
<feature type="binding site" evidence="7">
    <location>
        <position position="137"/>
    </location>
    <ligand>
        <name>ATP</name>
        <dbReference type="ChEBI" id="CHEBI:30616"/>
    </ligand>
</feature>
<dbReference type="SMART" id="SM00220">
    <property type="entry name" value="S_TKc"/>
    <property type="match status" value="1"/>
</dbReference>
<organism evidence="9 10">
    <name type="scientific">Aeoliella straminimaris</name>
    <dbReference type="NCBI Taxonomy" id="2954799"/>
    <lineage>
        <taxon>Bacteria</taxon>
        <taxon>Pseudomonadati</taxon>
        <taxon>Planctomycetota</taxon>
        <taxon>Planctomycetia</taxon>
        <taxon>Pirellulales</taxon>
        <taxon>Lacipirellulaceae</taxon>
        <taxon>Aeoliella</taxon>
    </lineage>
</organism>
<keyword evidence="6 7" id="KW-0067">ATP-binding</keyword>
<proteinExistence type="predicted"/>
<dbReference type="PROSITE" id="PS00107">
    <property type="entry name" value="PROTEIN_KINASE_ATP"/>
    <property type="match status" value="1"/>
</dbReference>
<dbReference type="InterPro" id="IPR011009">
    <property type="entry name" value="Kinase-like_dom_sf"/>
</dbReference>
<accession>A0A9X2FE84</accession>
<dbReference type="RefSeq" id="WP_252855515.1">
    <property type="nucleotide sequence ID" value="NZ_JAMXLR010000092.1"/>
</dbReference>
<evidence type="ECO:0000256" key="3">
    <source>
        <dbReference type="ARBA" id="ARBA00022679"/>
    </source>
</evidence>
<dbReference type="InterPro" id="IPR008271">
    <property type="entry name" value="Ser/Thr_kinase_AS"/>
</dbReference>
<dbReference type="EMBL" id="JAMXLR010000092">
    <property type="protein sequence ID" value="MCO6047405.1"/>
    <property type="molecule type" value="Genomic_DNA"/>
</dbReference>
<evidence type="ECO:0000256" key="5">
    <source>
        <dbReference type="ARBA" id="ARBA00022777"/>
    </source>
</evidence>
<dbReference type="CDD" id="cd14014">
    <property type="entry name" value="STKc_PknB_like"/>
    <property type="match status" value="1"/>
</dbReference>
<protein>
    <recommendedName>
        <fullName evidence="1">non-specific serine/threonine protein kinase</fullName>
        <ecNumber evidence="1">2.7.11.1</ecNumber>
    </recommendedName>
</protein>
<keyword evidence="4 7" id="KW-0547">Nucleotide-binding</keyword>
<keyword evidence="5 9" id="KW-0418">Kinase</keyword>
<keyword evidence="3" id="KW-0808">Transferase</keyword>
<dbReference type="AlphaFoldDB" id="A0A9X2FE84"/>
<dbReference type="EC" id="2.7.11.1" evidence="1"/>
<dbReference type="Gene3D" id="1.10.510.10">
    <property type="entry name" value="Transferase(Phosphotransferase) domain 1"/>
    <property type="match status" value="1"/>
</dbReference>
<dbReference type="SUPFAM" id="SSF56112">
    <property type="entry name" value="Protein kinase-like (PK-like)"/>
    <property type="match status" value="1"/>
</dbReference>
<sequence length="1117" mass="125125">MSSYPTICDAQLIERFLDHQLTEEQEDAFEQHLNDCVVCRDKLESVAASDEIWMGLRESLVHVLKDELDSREQPETSVGLEQVISRQSILELLAPTDDERMLGRLGPYEVMGIVGAGGMGVVLKALDPSLNRYVAIKVLAPHLRVSGAARRRFSREAQAAAAVVHDNVIEIHGVSEMGGVPYFVMRYVRGPSLQKRLDDNGPLAPTEVLRIGMQAARGLAAAHSQGLVHRDVKPANILLADGVERVKLTDFGLARAADDASLTQTGYIAGTPQYMSPEQARGETVDERSDLFSLGSVMYAMCTGRAPFRADTSYGVLRRITDDAPRAIRDINPDIPEWLGEIVERLMEKHAEDRYRSAQEVADLLEQCLAHVQQPAMTPLPESLRKTSPSGVISFFTSKKGILTMVTFTMALLGAIAISATSPPQIAGNWHGEGWGNVVLEESKPGTYEGTYKDALSEKPGTIQLKWSRVERRYNGKWSDEQDRFGSMSIRPVGDDIRGAWTTSRESGTNPETPALADLQWERGHTRSVDTRQPTRDRTGQALEFYESEQARRANLMARRFLSAVYAGDKDAAVKWVDQTNPNMVKSMTQENIDSLRAIYAGNPNAITRLGPTRLVDEWAAVYIAPLDSQSDYTVGIVLRDTPEGWRVYHVDDYSRDDRLADFLRRHWGVEFKKVGEMNVAKQKYKDQQRLSEARLVARGFFKAVQEEKMDKAKDFVDQESPAFVESLTNEDFESLRQMYARNPKWTSSYGAGYVEGDWAVTYLSPPDSRGPLTVGIVLRDTPDGWRVYHIDDFFTDTRLSDFLHRHWSRGDSKKADKAIDATQDGEDEQQIGDVAVVMLGFLTALQNEELDKAKGFLDLENQAFEKGLKKENFDALRKLTIRDPKVLPRIGTVHVEGDWAATYLEPASAEDTRTVAFVLRRTSNGWRIRYTSGYNPASRPITDFLAPYREGDSKKEVGFVPVVSQPLAEAIDEVMKTVRGEKEKGAWGRVSDQDLEVIQACQGFEKLRIDHLEVGKDAAFCVTTPVKNEQGQLLVAEMMFDRRAQGTWNLVMFDVEPADEVERDIAKFRGRWRDAEQMVMPSGSDDEIPSRFRFLRGERGSSAIQSSEELTPASAP</sequence>
<keyword evidence="2" id="KW-0723">Serine/threonine-protein kinase</keyword>
<dbReference type="Proteomes" id="UP001155241">
    <property type="component" value="Unassembled WGS sequence"/>
</dbReference>
<dbReference type="PANTHER" id="PTHR43289:SF6">
    <property type="entry name" value="SERINE_THREONINE-PROTEIN KINASE NEKL-3"/>
    <property type="match status" value="1"/>
</dbReference>
<dbReference type="InterPro" id="IPR000719">
    <property type="entry name" value="Prot_kinase_dom"/>
</dbReference>
<evidence type="ECO:0000256" key="7">
    <source>
        <dbReference type="PROSITE-ProRule" id="PRU10141"/>
    </source>
</evidence>
<evidence type="ECO:0000313" key="9">
    <source>
        <dbReference type="EMBL" id="MCO6047405.1"/>
    </source>
</evidence>
<feature type="domain" description="Protein kinase" evidence="8">
    <location>
        <begin position="108"/>
        <end position="377"/>
    </location>
</feature>
<dbReference type="PROSITE" id="PS50011">
    <property type="entry name" value="PROTEIN_KINASE_DOM"/>
    <property type="match status" value="1"/>
</dbReference>
<dbReference type="GO" id="GO:0005524">
    <property type="term" value="F:ATP binding"/>
    <property type="evidence" value="ECO:0007669"/>
    <property type="project" value="UniProtKB-UniRule"/>
</dbReference>
<evidence type="ECO:0000256" key="1">
    <source>
        <dbReference type="ARBA" id="ARBA00012513"/>
    </source>
</evidence>
<evidence type="ECO:0000313" key="10">
    <source>
        <dbReference type="Proteomes" id="UP001155241"/>
    </source>
</evidence>
<evidence type="ECO:0000259" key="8">
    <source>
        <dbReference type="PROSITE" id="PS50011"/>
    </source>
</evidence>
<comment type="caution">
    <text evidence="9">The sequence shown here is derived from an EMBL/GenBank/DDBJ whole genome shotgun (WGS) entry which is preliminary data.</text>
</comment>
<name>A0A9X2FE84_9BACT</name>
<dbReference type="Pfam" id="PF00069">
    <property type="entry name" value="Pkinase"/>
    <property type="match status" value="1"/>
</dbReference>
<reference evidence="9" key="1">
    <citation type="submission" date="2022-06" db="EMBL/GenBank/DDBJ databases">
        <title>Aeoliella straminimaris, a novel planctomycete from sediments.</title>
        <authorList>
            <person name="Vitorino I.R."/>
            <person name="Lage O.M."/>
        </authorList>
    </citation>
    <scope>NUCLEOTIDE SEQUENCE</scope>
    <source>
        <strain evidence="9">ICT_H6.2</strain>
    </source>
</reference>